<dbReference type="EMBL" id="CAAE01015019">
    <property type="protein sequence ID" value="CAG10434.1"/>
    <property type="molecule type" value="Genomic_DNA"/>
</dbReference>
<reference evidence="1" key="2">
    <citation type="submission" date="2004-02" db="EMBL/GenBank/DDBJ databases">
        <authorList>
            <consortium name="Genoscope"/>
            <consortium name="Whitehead Institute Centre for Genome Research"/>
        </authorList>
    </citation>
    <scope>NUCLEOTIDE SEQUENCE</scope>
</reference>
<reference evidence="1" key="1">
    <citation type="journal article" date="2004" name="Nature">
        <title>Genome duplication in the teleost fish Tetraodon nigroviridis reveals the early vertebrate proto-karyotype.</title>
        <authorList>
            <person name="Jaillon O."/>
            <person name="Aury J.-M."/>
            <person name="Brunet F."/>
            <person name="Petit J.-L."/>
            <person name="Stange-Thomann N."/>
            <person name="Mauceli E."/>
            <person name="Bouneau L."/>
            <person name="Fischer C."/>
            <person name="Ozouf-Costaz C."/>
            <person name="Bernot A."/>
            <person name="Nicaud S."/>
            <person name="Jaffe D."/>
            <person name="Fisher S."/>
            <person name="Lutfalla G."/>
            <person name="Dossat C."/>
            <person name="Segurens B."/>
            <person name="Dasilva C."/>
            <person name="Salanoubat M."/>
            <person name="Levy M."/>
            <person name="Boudet N."/>
            <person name="Castellano S."/>
            <person name="Anthouard V."/>
            <person name="Jubin C."/>
            <person name="Castelli V."/>
            <person name="Katinka M."/>
            <person name="Vacherie B."/>
            <person name="Biemont C."/>
            <person name="Skalli Z."/>
            <person name="Cattolico L."/>
            <person name="Poulain J."/>
            <person name="De Berardinis V."/>
            <person name="Cruaud C."/>
            <person name="Duprat S."/>
            <person name="Brottier P."/>
            <person name="Coutanceau J.-P."/>
            <person name="Gouzy J."/>
            <person name="Parra G."/>
            <person name="Lardier G."/>
            <person name="Chapple C."/>
            <person name="McKernan K.J."/>
            <person name="McEwan P."/>
            <person name="Bosak S."/>
            <person name="Kellis M."/>
            <person name="Volff J.-N."/>
            <person name="Guigo R."/>
            <person name="Zody M.C."/>
            <person name="Mesirov J."/>
            <person name="Lindblad-Toh K."/>
            <person name="Birren B."/>
            <person name="Nusbaum C."/>
            <person name="Kahn D."/>
            <person name="Robinson-Rechavi M."/>
            <person name="Laudet V."/>
            <person name="Schachter V."/>
            <person name="Quetier F."/>
            <person name="Saurin W."/>
            <person name="Scarpelli C."/>
            <person name="Wincker P."/>
            <person name="Lander E.S."/>
            <person name="Weissenbach J."/>
            <person name="Roest Crollius H."/>
        </authorList>
    </citation>
    <scope>NUCLEOTIDE SEQUENCE [LARGE SCALE GENOMIC DNA]</scope>
</reference>
<evidence type="ECO:0000313" key="1">
    <source>
        <dbReference type="EMBL" id="CAG10434.1"/>
    </source>
</evidence>
<comment type="caution">
    <text evidence="1">The sequence shown here is derived from an EMBL/GenBank/DDBJ whole genome shotgun (WGS) entry which is preliminary data.</text>
</comment>
<sequence length="80" mass="8778">MESSLVKVGGVDTETYRTGHPCSLHKPRRVLPLQLSWCAVLRSVWGDHVKSDKGLLNTQQGETPGMVSLVLSAWSVCTDQ</sequence>
<proteinExistence type="predicted"/>
<accession>Q4RME8</accession>
<organism evidence="1">
    <name type="scientific">Tetraodon nigroviridis</name>
    <name type="common">Spotted green pufferfish</name>
    <name type="synonym">Chelonodon nigroviridis</name>
    <dbReference type="NCBI Taxonomy" id="99883"/>
    <lineage>
        <taxon>Eukaryota</taxon>
        <taxon>Metazoa</taxon>
        <taxon>Chordata</taxon>
        <taxon>Craniata</taxon>
        <taxon>Vertebrata</taxon>
        <taxon>Euteleostomi</taxon>
        <taxon>Actinopterygii</taxon>
        <taxon>Neopterygii</taxon>
        <taxon>Teleostei</taxon>
        <taxon>Neoteleostei</taxon>
        <taxon>Acanthomorphata</taxon>
        <taxon>Eupercaria</taxon>
        <taxon>Tetraodontiformes</taxon>
        <taxon>Tetradontoidea</taxon>
        <taxon>Tetraodontidae</taxon>
        <taxon>Tetraodon</taxon>
    </lineage>
</organism>
<dbReference type="AlphaFoldDB" id="Q4RME8"/>
<protein>
    <submittedName>
        <fullName evidence="1">(spotted green pufferfish) hypothetical protein</fullName>
    </submittedName>
</protein>
<gene>
    <name evidence="1" type="ORF">GSTENG00032077001</name>
</gene>
<dbReference type="KEGG" id="tng:GSTEN00032077G001"/>
<name>Q4RME8_TETNG</name>